<sequence length="175" mass="19681">MLFKVSIVIATFFLMEPIAYLAHRLIMHGFGWILHASHHQTRLKKIEANDAYPVAFAAFTIAAIALGTTTSKFSILVPVGIGITIYGAAYAFMHDIYIHKRLFNVPTISFLEPLRYAHQIHHLYNGEPYGMLFPIVPKSVRARADAVLANNRANGYSELLPWGNTHTTPKYIEVD</sequence>
<dbReference type="PANTHER" id="PTHR31899:SF9">
    <property type="entry name" value="BETA-CAROTENE 3-HYDROXYLASE 1, CHLOROPLASTIC"/>
    <property type="match status" value="1"/>
</dbReference>
<dbReference type="GO" id="GO:0010291">
    <property type="term" value="F:beta-carotene 3-hydroxylase activity"/>
    <property type="evidence" value="ECO:0007669"/>
    <property type="project" value="TreeGrafter"/>
</dbReference>
<evidence type="ECO:0000256" key="4">
    <source>
        <dbReference type="SAM" id="Phobius"/>
    </source>
</evidence>
<protein>
    <submittedName>
        <fullName evidence="6">Fatty acid hydroxylase superfamily protein</fullName>
    </submittedName>
</protein>
<evidence type="ECO:0000256" key="3">
    <source>
        <dbReference type="ARBA" id="ARBA00023002"/>
    </source>
</evidence>
<evidence type="ECO:0000313" key="6">
    <source>
        <dbReference type="EMBL" id="KJF17030.1"/>
    </source>
</evidence>
<dbReference type="Pfam" id="PF04116">
    <property type="entry name" value="FA_hydroxylase"/>
    <property type="match status" value="1"/>
</dbReference>
<keyword evidence="4" id="KW-0812">Transmembrane</keyword>
<proteinExistence type="inferred from homology"/>
<keyword evidence="3" id="KW-0560">Oxidoreductase</keyword>
<dbReference type="GO" id="GO:0016119">
    <property type="term" value="P:carotene metabolic process"/>
    <property type="evidence" value="ECO:0007669"/>
    <property type="project" value="TreeGrafter"/>
</dbReference>
<dbReference type="GO" id="GO:0005506">
    <property type="term" value="F:iron ion binding"/>
    <property type="evidence" value="ECO:0007669"/>
    <property type="project" value="InterPro"/>
</dbReference>
<evidence type="ECO:0000313" key="7">
    <source>
        <dbReference type="Proteomes" id="UP000032360"/>
    </source>
</evidence>
<feature type="domain" description="Fatty acid hydroxylase" evidence="5">
    <location>
        <begin position="9"/>
        <end position="135"/>
    </location>
</feature>
<dbReference type="InterPro" id="IPR045019">
    <property type="entry name" value="BETA-OHASE-like"/>
</dbReference>
<reference evidence="6 7" key="1">
    <citation type="submission" date="2015-01" db="EMBL/GenBank/DDBJ databases">
        <title>Draft genome of the acidophilic iron oxidizer Acidithrix ferrooxidans strain Py-F3.</title>
        <authorList>
            <person name="Poehlein A."/>
            <person name="Eisen S."/>
            <person name="Schloemann M."/>
            <person name="Johnson B.D."/>
            <person name="Daniel R."/>
            <person name="Muehling M."/>
        </authorList>
    </citation>
    <scope>NUCLEOTIDE SEQUENCE [LARGE SCALE GENOMIC DNA]</scope>
    <source>
        <strain evidence="6 7">Py-F3</strain>
    </source>
</reference>
<dbReference type="STRING" id="1280514.AXFE_21010"/>
<comment type="caution">
    <text evidence="6">The sequence shown here is derived from an EMBL/GenBank/DDBJ whole genome shotgun (WGS) entry which is preliminary data.</text>
</comment>
<gene>
    <name evidence="6" type="ORF">AXFE_21010</name>
</gene>
<evidence type="ECO:0000256" key="1">
    <source>
        <dbReference type="ARBA" id="ARBA00009324"/>
    </source>
</evidence>
<comment type="similarity">
    <text evidence="1">Belongs to the sterol desaturase family.</text>
</comment>
<organism evidence="6 7">
    <name type="scientific">Acidithrix ferrooxidans</name>
    <dbReference type="NCBI Taxonomy" id="1280514"/>
    <lineage>
        <taxon>Bacteria</taxon>
        <taxon>Bacillati</taxon>
        <taxon>Actinomycetota</taxon>
        <taxon>Acidimicrobiia</taxon>
        <taxon>Acidimicrobiales</taxon>
        <taxon>Acidimicrobiaceae</taxon>
        <taxon>Acidithrix</taxon>
    </lineage>
</organism>
<accession>A0A0D8HGB8</accession>
<evidence type="ECO:0000256" key="2">
    <source>
        <dbReference type="ARBA" id="ARBA00022746"/>
    </source>
</evidence>
<dbReference type="EMBL" id="JXYS01000067">
    <property type="protein sequence ID" value="KJF17030.1"/>
    <property type="molecule type" value="Genomic_DNA"/>
</dbReference>
<dbReference type="RefSeq" id="WP_082058652.1">
    <property type="nucleotide sequence ID" value="NZ_JXYS01000067.1"/>
</dbReference>
<keyword evidence="2" id="KW-0125">Carotenoid biosynthesis</keyword>
<dbReference type="GO" id="GO:0016123">
    <property type="term" value="P:xanthophyll biosynthetic process"/>
    <property type="evidence" value="ECO:0007669"/>
    <property type="project" value="TreeGrafter"/>
</dbReference>
<feature type="transmembrane region" description="Helical" evidence="4">
    <location>
        <begin position="48"/>
        <end position="67"/>
    </location>
</feature>
<keyword evidence="4" id="KW-1133">Transmembrane helix</keyword>
<feature type="transmembrane region" description="Helical" evidence="4">
    <location>
        <begin position="6"/>
        <end position="27"/>
    </location>
</feature>
<dbReference type="OrthoDB" id="5243888at2"/>
<name>A0A0D8HGB8_9ACTN</name>
<dbReference type="PANTHER" id="PTHR31899">
    <property type="entry name" value="BETA-CAROTENE 3-HYDROXYLASE 1, CHLOROPLASTIC"/>
    <property type="match status" value="1"/>
</dbReference>
<evidence type="ECO:0000259" key="5">
    <source>
        <dbReference type="Pfam" id="PF04116"/>
    </source>
</evidence>
<dbReference type="AlphaFoldDB" id="A0A0D8HGB8"/>
<keyword evidence="4" id="KW-0472">Membrane</keyword>
<dbReference type="Proteomes" id="UP000032360">
    <property type="component" value="Unassembled WGS sequence"/>
</dbReference>
<feature type="transmembrane region" description="Helical" evidence="4">
    <location>
        <begin position="73"/>
        <end position="93"/>
    </location>
</feature>
<keyword evidence="7" id="KW-1185">Reference proteome</keyword>
<dbReference type="InterPro" id="IPR006694">
    <property type="entry name" value="Fatty_acid_hydroxylase"/>
</dbReference>